<protein>
    <submittedName>
        <fullName evidence="1">Uncharacterized protein</fullName>
    </submittedName>
</protein>
<dbReference type="Proteomes" id="UP001519287">
    <property type="component" value="Unassembled WGS sequence"/>
</dbReference>
<evidence type="ECO:0000313" key="1">
    <source>
        <dbReference type="EMBL" id="MBP1990360.1"/>
    </source>
</evidence>
<name>A0ABS4IS14_9BACL</name>
<keyword evidence="2" id="KW-1185">Reference proteome</keyword>
<organism evidence="1 2">
    <name type="scientific">Paenibacillus eucommiae</name>
    <dbReference type="NCBI Taxonomy" id="1355755"/>
    <lineage>
        <taxon>Bacteria</taxon>
        <taxon>Bacillati</taxon>
        <taxon>Bacillota</taxon>
        <taxon>Bacilli</taxon>
        <taxon>Bacillales</taxon>
        <taxon>Paenibacillaceae</taxon>
        <taxon>Paenibacillus</taxon>
    </lineage>
</organism>
<gene>
    <name evidence="1" type="ORF">J2Z66_001958</name>
</gene>
<accession>A0ABS4IS14</accession>
<comment type="caution">
    <text evidence="1">The sequence shown here is derived from an EMBL/GenBank/DDBJ whole genome shotgun (WGS) entry which is preliminary data.</text>
</comment>
<dbReference type="EMBL" id="JAGGLB010000004">
    <property type="protein sequence ID" value="MBP1990360.1"/>
    <property type="molecule type" value="Genomic_DNA"/>
</dbReference>
<proteinExistence type="predicted"/>
<reference evidence="1 2" key="1">
    <citation type="submission" date="2021-03" db="EMBL/GenBank/DDBJ databases">
        <title>Genomic Encyclopedia of Type Strains, Phase IV (KMG-IV): sequencing the most valuable type-strain genomes for metagenomic binning, comparative biology and taxonomic classification.</title>
        <authorList>
            <person name="Goeker M."/>
        </authorList>
    </citation>
    <scope>NUCLEOTIDE SEQUENCE [LARGE SCALE GENOMIC DNA]</scope>
    <source>
        <strain evidence="1 2">DSM 26048</strain>
    </source>
</reference>
<sequence>MDEVRKPLESSGGFFHLSFIHKDVSKAVRSIQAVIFLFLYEKGILFFQDCPYGQFLEKFLC</sequence>
<evidence type="ECO:0000313" key="2">
    <source>
        <dbReference type="Proteomes" id="UP001519287"/>
    </source>
</evidence>